<dbReference type="AlphaFoldDB" id="A0A7U9HA07"/>
<sequence>MDALLPFVLLAGGLAAVLGSFTWLASRVRRRGLAGGAMGAALASYEEAFRTTAYASHVEIRAQAERRSPLLSPDDWRWAPAAPDGTGAEAGRTASRGSSRSRRGRARWFRRRRGPLATGHSGGHEGAGGPDGS</sequence>
<proteinExistence type="predicted"/>
<feature type="compositionally biased region" description="Low complexity" evidence="1">
    <location>
        <begin position="85"/>
        <end position="98"/>
    </location>
</feature>
<dbReference type="GeneID" id="91388599"/>
<dbReference type="EMBL" id="CM001889">
    <property type="protein sequence ID" value="EOY45161.1"/>
    <property type="molecule type" value="Genomic_DNA"/>
</dbReference>
<accession>A0A7U9HA07</accession>
<feature type="region of interest" description="Disordered" evidence="1">
    <location>
        <begin position="65"/>
        <end position="133"/>
    </location>
</feature>
<feature type="compositionally biased region" description="Basic residues" evidence="1">
    <location>
        <begin position="99"/>
        <end position="114"/>
    </location>
</feature>
<evidence type="ECO:0000256" key="1">
    <source>
        <dbReference type="SAM" id="MobiDB-lite"/>
    </source>
</evidence>
<name>A0A7U9HA07_STRLI</name>
<gene>
    <name evidence="2" type="ORF">SLI_0442</name>
</gene>
<evidence type="ECO:0000313" key="3">
    <source>
        <dbReference type="Proteomes" id="UP000014062"/>
    </source>
</evidence>
<dbReference type="Proteomes" id="UP000014062">
    <property type="component" value="Chromosome"/>
</dbReference>
<dbReference type="RefSeq" id="WP_003978382.1">
    <property type="nucleotide sequence ID" value="NZ_CM001889.1"/>
</dbReference>
<reference evidence="3" key="1">
    <citation type="journal article" date="2013" name="Genome Biol. Evol.">
        <title>The genome sequence of Streptomyces lividans 66 reveals a novel tRNA-dependent peptide biosynthetic system within a metal-related genomic island.</title>
        <authorList>
            <person name="Cruz-Morales P."/>
            <person name="Vijgenboom E."/>
            <person name="Iruegas-Bocardo F."/>
            <person name="Girard G."/>
            <person name="Yanez-Guerra L.A."/>
            <person name="Ramos-Aboites H.E."/>
            <person name="Pernodet J.L."/>
            <person name="Anne J."/>
            <person name="van Wezel G.P."/>
            <person name="Barona-Gomez F."/>
        </authorList>
    </citation>
    <scope>NUCLEOTIDE SEQUENCE [LARGE SCALE GENOMIC DNA]</scope>
    <source>
        <strain evidence="3">1326</strain>
    </source>
</reference>
<feature type="compositionally biased region" description="Gly residues" evidence="1">
    <location>
        <begin position="120"/>
        <end position="133"/>
    </location>
</feature>
<organism evidence="2 3">
    <name type="scientific">Streptomyces lividans 1326</name>
    <dbReference type="NCBI Taxonomy" id="1200984"/>
    <lineage>
        <taxon>Bacteria</taxon>
        <taxon>Bacillati</taxon>
        <taxon>Actinomycetota</taxon>
        <taxon>Actinomycetes</taxon>
        <taxon>Kitasatosporales</taxon>
        <taxon>Streptomycetaceae</taxon>
        <taxon>Streptomyces</taxon>
    </lineage>
</organism>
<evidence type="ECO:0000313" key="2">
    <source>
        <dbReference type="EMBL" id="EOY45161.1"/>
    </source>
</evidence>
<protein>
    <submittedName>
        <fullName evidence="2">Secreted protein</fullName>
    </submittedName>
</protein>